<dbReference type="EMBL" id="SDMQ01000024">
    <property type="protein sequence ID" value="TBT82484.1"/>
    <property type="molecule type" value="Genomic_DNA"/>
</dbReference>
<evidence type="ECO:0000256" key="5">
    <source>
        <dbReference type="PROSITE-ProRule" id="PRU10137"/>
    </source>
</evidence>
<gene>
    <name evidence="7" type="ORF">ET989_14480</name>
</gene>
<dbReference type="Gene3D" id="3.40.50.1390">
    <property type="entry name" value="Resolvase, N-terminal catalytic domain"/>
    <property type="match status" value="1"/>
</dbReference>
<evidence type="ECO:0000313" key="7">
    <source>
        <dbReference type="EMBL" id="TBT82484.1"/>
    </source>
</evidence>
<dbReference type="AlphaFoldDB" id="A0A4Q9KAJ3"/>
<evidence type="ECO:0000256" key="2">
    <source>
        <dbReference type="ARBA" id="ARBA00023125"/>
    </source>
</evidence>
<organism evidence="7 8">
    <name type="scientific">Propioniciclava sinopodophylli</name>
    <dbReference type="NCBI Taxonomy" id="1837344"/>
    <lineage>
        <taxon>Bacteria</taxon>
        <taxon>Bacillati</taxon>
        <taxon>Actinomycetota</taxon>
        <taxon>Actinomycetes</taxon>
        <taxon>Propionibacteriales</taxon>
        <taxon>Propionibacteriaceae</taxon>
        <taxon>Propioniciclava</taxon>
    </lineage>
</organism>
<keyword evidence="2" id="KW-0238">DNA-binding</keyword>
<evidence type="ECO:0000256" key="1">
    <source>
        <dbReference type="ARBA" id="ARBA00022908"/>
    </source>
</evidence>
<evidence type="ECO:0000259" key="6">
    <source>
        <dbReference type="PROSITE" id="PS51736"/>
    </source>
</evidence>
<evidence type="ECO:0000313" key="8">
    <source>
        <dbReference type="Proteomes" id="UP000292373"/>
    </source>
</evidence>
<comment type="caution">
    <text evidence="7">The sequence shown here is derived from an EMBL/GenBank/DDBJ whole genome shotgun (WGS) entry which is preliminary data.</text>
</comment>
<dbReference type="GO" id="GO:0003677">
    <property type="term" value="F:DNA binding"/>
    <property type="evidence" value="ECO:0007669"/>
    <property type="project" value="UniProtKB-KW"/>
</dbReference>
<dbReference type="PROSITE" id="PS51736">
    <property type="entry name" value="RECOMBINASES_3"/>
    <property type="match status" value="1"/>
</dbReference>
<proteinExistence type="predicted"/>
<keyword evidence="8" id="KW-1185">Reference proteome</keyword>
<dbReference type="SUPFAM" id="SSF53041">
    <property type="entry name" value="Resolvase-like"/>
    <property type="match status" value="1"/>
</dbReference>
<keyword evidence="3" id="KW-0233">DNA recombination</keyword>
<evidence type="ECO:0000256" key="3">
    <source>
        <dbReference type="ARBA" id="ARBA00023172"/>
    </source>
</evidence>
<dbReference type="InterPro" id="IPR006119">
    <property type="entry name" value="Resolv_N"/>
</dbReference>
<dbReference type="OrthoDB" id="128993at2"/>
<dbReference type="GO" id="GO:0015074">
    <property type="term" value="P:DNA integration"/>
    <property type="evidence" value="ECO:0007669"/>
    <property type="project" value="UniProtKB-KW"/>
</dbReference>
<name>A0A4Q9KAJ3_9ACTN</name>
<feature type="active site" description="O-(5'-phospho-DNA)-serine intermediate" evidence="4 5">
    <location>
        <position position="9"/>
    </location>
</feature>
<accession>A0A4Q9KAJ3</accession>
<dbReference type="Pfam" id="PF00239">
    <property type="entry name" value="Resolvase"/>
    <property type="match status" value="1"/>
</dbReference>
<keyword evidence="1" id="KW-0229">DNA integration</keyword>
<dbReference type="RefSeq" id="WP_131170230.1">
    <property type="nucleotide sequence ID" value="NZ_SDMQ01000024.1"/>
</dbReference>
<dbReference type="GO" id="GO:0000150">
    <property type="term" value="F:DNA strand exchange activity"/>
    <property type="evidence" value="ECO:0007669"/>
    <property type="project" value="InterPro"/>
</dbReference>
<dbReference type="Proteomes" id="UP000292373">
    <property type="component" value="Unassembled WGS sequence"/>
</dbReference>
<reference evidence="7 8" key="1">
    <citation type="submission" date="2019-01" db="EMBL/GenBank/DDBJ databases">
        <title>Lactibacter flavus gen. nov., sp. nov., a novel bacterium of the family Propionibacteriaceae isolated from raw milk and dairy products.</title>
        <authorList>
            <person name="Huptas C."/>
            <person name="Wenning M."/>
            <person name="Breitenwieser F."/>
            <person name="Doll E."/>
            <person name="Von Neubeck M."/>
            <person name="Busse H.-J."/>
            <person name="Scherer S."/>
        </authorList>
    </citation>
    <scope>NUCLEOTIDE SEQUENCE [LARGE SCALE GENOMIC DNA]</scope>
    <source>
        <strain evidence="7 8">KCTC 33808</strain>
    </source>
</reference>
<dbReference type="InterPro" id="IPR036162">
    <property type="entry name" value="Resolvase-like_N_sf"/>
</dbReference>
<dbReference type="InterPro" id="IPR006118">
    <property type="entry name" value="Recombinase_CS"/>
</dbReference>
<feature type="domain" description="Resolvase/invertase-type recombinase catalytic" evidence="6">
    <location>
        <begin position="1"/>
        <end position="78"/>
    </location>
</feature>
<evidence type="ECO:0000256" key="4">
    <source>
        <dbReference type="PIRSR" id="PIRSR606118-50"/>
    </source>
</evidence>
<dbReference type="PROSITE" id="PS00397">
    <property type="entry name" value="RECOMBINASES_1"/>
    <property type="match status" value="1"/>
</dbReference>
<protein>
    <recommendedName>
        <fullName evidence="6">Resolvase/invertase-type recombinase catalytic domain-containing protein</fullName>
    </recommendedName>
</protein>
<sequence>MIYGYARVSTQDQDLDAQVDLLRNAGAVRVYAEKVSGVAMNRPELGVCLDDLERVERTSGASARRADADALLFAGPSS</sequence>